<keyword evidence="6" id="KW-1185">Reference proteome</keyword>
<keyword evidence="2" id="KW-0547">Nucleotide-binding</keyword>
<sequence>MIDKNEVHRSNATFNWLKRFCIEKSTNSNINIEEMYNGESAISAWKSAEAILQVDSKVLTAMIAKSYQLDVAKPPDDMSEELLHYVSLKVAREYGIFPLGFTNGLLTVASPHPFDTDMESMVEFLTTLHVKSVLASPELIAKWTEMFYQEQMLSENDIIIKSNQLNTRTKQNEPDSSNSAIVKIVSEMLLEAFIFKASDIHIEPFNNGGIIRYRIDGMLRVISELPAQVFIPIVQRIKALSGLNLAKKMVPQDGSASLELKGQDVDLRVSTLPVKGGEKVVIRLLIKSVVNKLDDIGLQQQELNTFKNLLQSSEGIFVITGPTGSGKTSTLYAALKELNTPEKCLVTVEDPIEYEIEGIAQVNINPHQNLTFSSALRSILRQDPDVILMGEVRDEETAEMTFRAAITGHFVMTTLHTSDAITTISRLIGLGVSRPIIADSLKGVAAQRLIRKLCPKCNLSGPLSTDTYGKRFKSIFPDINIMSPSGCDDCDQSGYKGRIPLFEIITIDYQLADAIRAGESTSKLREIAAKCGARSLYKVALEALSKGLTSVEEINRVLGQSFWKECERNNSLDN</sequence>
<reference evidence="5 6" key="1">
    <citation type="submission" date="2022-02" db="EMBL/GenBank/DDBJ databases">
        <title>Genome analysis of Beneficial Microorganisms for Coral consortium from Pocillopora damicornis.</title>
        <authorList>
            <person name="Rosado P.M."/>
            <person name="Cardoso P.M."/>
            <person name="Rosado J.G."/>
            <person name="Schultz J."/>
            <person name="Rocha U."/>
            <person name="Costa T.K."/>
            <person name="Peixoto R.S."/>
        </authorList>
    </citation>
    <scope>NUCLEOTIDE SEQUENCE [LARGE SCALE GENOMIC DNA]</scope>
    <source>
        <strain evidence="5 6">BMC5</strain>
    </source>
</reference>
<gene>
    <name evidence="5" type="ORF">MKZ47_04195</name>
</gene>
<keyword evidence="3" id="KW-0067">ATP-binding</keyword>
<proteinExistence type="inferred from homology"/>
<dbReference type="InterPro" id="IPR007831">
    <property type="entry name" value="T2SS_GspE_N"/>
</dbReference>
<evidence type="ECO:0000256" key="3">
    <source>
        <dbReference type="ARBA" id="ARBA00022840"/>
    </source>
</evidence>
<dbReference type="CDD" id="cd01129">
    <property type="entry name" value="PulE-GspE-like"/>
    <property type="match status" value="1"/>
</dbReference>
<dbReference type="PANTHER" id="PTHR30258:SF3">
    <property type="entry name" value="SLL1921 PROTEIN"/>
    <property type="match status" value="1"/>
</dbReference>
<dbReference type="EMBL" id="JAKUMG010000001">
    <property type="protein sequence ID" value="MDI4668307.1"/>
    <property type="molecule type" value="Genomic_DNA"/>
</dbReference>
<dbReference type="Gene3D" id="3.30.450.90">
    <property type="match status" value="1"/>
</dbReference>
<accession>A0ABT6TXI8</accession>
<dbReference type="InterPro" id="IPR027417">
    <property type="entry name" value="P-loop_NTPase"/>
</dbReference>
<comment type="similarity">
    <text evidence="1">Belongs to the GSP E family.</text>
</comment>
<feature type="domain" description="Bacterial type II secretion system protein E" evidence="4">
    <location>
        <begin position="380"/>
        <end position="394"/>
    </location>
</feature>
<dbReference type="SUPFAM" id="SSF160246">
    <property type="entry name" value="EspE N-terminal domain-like"/>
    <property type="match status" value="1"/>
</dbReference>
<evidence type="ECO:0000256" key="1">
    <source>
        <dbReference type="ARBA" id="ARBA00006611"/>
    </source>
</evidence>
<dbReference type="PROSITE" id="PS00662">
    <property type="entry name" value="T2SP_E"/>
    <property type="match status" value="1"/>
</dbReference>
<evidence type="ECO:0000256" key="2">
    <source>
        <dbReference type="ARBA" id="ARBA00022741"/>
    </source>
</evidence>
<evidence type="ECO:0000313" key="6">
    <source>
        <dbReference type="Proteomes" id="UP001156974"/>
    </source>
</evidence>
<dbReference type="Pfam" id="PF05157">
    <property type="entry name" value="MshEN"/>
    <property type="match status" value="1"/>
</dbReference>
<dbReference type="RefSeq" id="WP_175081793.1">
    <property type="nucleotide sequence ID" value="NZ_JAKUMG010000001.1"/>
</dbReference>
<dbReference type="Pfam" id="PF00437">
    <property type="entry name" value="T2SSE"/>
    <property type="match status" value="1"/>
</dbReference>
<evidence type="ECO:0000259" key="4">
    <source>
        <dbReference type="PROSITE" id="PS00662"/>
    </source>
</evidence>
<name>A0ABT6TXI8_9GAMM</name>
<dbReference type="Proteomes" id="UP001156974">
    <property type="component" value="Unassembled WGS sequence"/>
</dbReference>
<dbReference type="Gene3D" id="3.30.300.160">
    <property type="entry name" value="Type II secretion system, protein E, N-terminal domain"/>
    <property type="match status" value="1"/>
</dbReference>
<dbReference type="Gene3D" id="3.40.50.300">
    <property type="entry name" value="P-loop containing nucleotide triphosphate hydrolases"/>
    <property type="match status" value="1"/>
</dbReference>
<dbReference type="SUPFAM" id="SSF52540">
    <property type="entry name" value="P-loop containing nucleoside triphosphate hydrolases"/>
    <property type="match status" value="1"/>
</dbReference>
<dbReference type="InterPro" id="IPR001482">
    <property type="entry name" value="T2SS/T4SS_dom"/>
</dbReference>
<evidence type="ECO:0000313" key="5">
    <source>
        <dbReference type="EMBL" id="MDI4668307.1"/>
    </source>
</evidence>
<protein>
    <submittedName>
        <fullName evidence="5">GspE/PulE family protein</fullName>
    </submittedName>
</protein>
<dbReference type="InterPro" id="IPR037257">
    <property type="entry name" value="T2SS_E_N_sf"/>
</dbReference>
<comment type="caution">
    <text evidence="5">The sequence shown here is derived from an EMBL/GenBank/DDBJ whole genome shotgun (WGS) entry which is preliminary data.</text>
</comment>
<dbReference type="PANTHER" id="PTHR30258">
    <property type="entry name" value="TYPE II SECRETION SYSTEM PROTEIN GSPE-RELATED"/>
    <property type="match status" value="1"/>
</dbReference>
<organism evidence="5 6">
    <name type="scientific">Pseudoalteromonas shioyasakiensis</name>
    <dbReference type="NCBI Taxonomy" id="1190813"/>
    <lineage>
        <taxon>Bacteria</taxon>
        <taxon>Pseudomonadati</taxon>
        <taxon>Pseudomonadota</taxon>
        <taxon>Gammaproteobacteria</taxon>
        <taxon>Alteromonadales</taxon>
        <taxon>Pseudoalteromonadaceae</taxon>
        <taxon>Pseudoalteromonas</taxon>
    </lineage>
</organism>